<keyword evidence="4" id="KW-0479">Metal-binding</keyword>
<comment type="cofactor">
    <cofactor evidence="1">
        <name>Mn(2+)</name>
        <dbReference type="ChEBI" id="CHEBI:29035"/>
    </cofactor>
</comment>
<dbReference type="InterPro" id="IPR000999">
    <property type="entry name" value="RNase_III_dom"/>
</dbReference>
<dbReference type="GO" id="GO:0046872">
    <property type="term" value="F:metal ion binding"/>
    <property type="evidence" value="ECO:0007669"/>
    <property type="project" value="UniProtKB-KW"/>
</dbReference>
<evidence type="ECO:0000256" key="5">
    <source>
        <dbReference type="ARBA" id="ARBA00022759"/>
    </source>
</evidence>
<evidence type="ECO:0000313" key="10">
    <source>
        <dbReference type="EMBL" id="KAL0360615.1"/>
    </source>
</evidence>
<sequence>MDHQLDLCLRSQELGTEHLGEEETAEESSSWDNLLVEEEIKGIIGYEFRNPSLLRQAFTHCSYLDRDKTSTASYERLEYLGDAVLGFFMATEHFEMYPDLAPGQLTKLRAANVDKEKLARVALKYRLHRFLRHKMPLLAGQIEEFEEAIEEYPVHSSGLVDAPKALADIVESLVGAVYVDSNSIDTTCKIIRNLLQPMITPSTLHAHPVTMLYEICQKNKVKLESRDLWKETGEIEFIVDGEFVGRAKYRAKRVVANNRAANEAYHELLRKLRLQTTRDDHD</sequence>
<dbReference type="GO" id="GO:0005634">
    <property type="term" value="C:nucleus"/>
    <property type="evidence" value="ECO:0007669"/>
    <property type="project" value="TreeGrafter"/>
</dbReference>
<keyword evidence="7" id="KW-0460">Magnesium</keyword>
<evidence type="ECO:0000259" key="9">
    <source>
        <dbReference type="PROSITE" id="PS50142"/>
    </source>
</evidence>
<dbReference type="GO" id="GO:0030422">
    <property type="term" value="P:siRNA processing"/>
    <property type="evidence" value="ECO:0007669"/>
    <property type="project" value="TreeGrafter"/>
</dbReference>
<keyword evidence="3" id="KW-0540">Nuclease</keyword>
<dbReference type="GO" id="GO:0004525">
    <property type="term" value="F:ribonuclease III activity"/>
    <property type="evidence" value="ECO:0007669"/>
    <property type="project" value="InterPro"/>
</dbReference>
<reference evidence="10" key="2">
    <citation type="journal article" date="2024" name="Plant">
        <title>Genomic evolution and insights into agronomic trait innovations of Sesamum species.</title>
        <authorList>
            <person name="Miao H."/>
            <person name="Wang L."/>
            <person name="Qu L."/>
            <person name="Liu H."/>
            <person name="Sun Y."/>
            <person name="Le M."/>
            <person name="Wang Q."/>
            <person name="Wei S."/>
            <person name="Zheng Y."/>
            <person name="Lin W."/>
            <person name="Duan Y."/>
            <person name="Cao H."/>
            <person name="Xiong S."/>
            <person name="Wang X."/>
            <person name="Wei L."/>
            <person name="Li C."/>
            <person name="Ma Q."/>
            <person name="Ju M."/>
            <person name="Zhao R."/>
            <person name="Li G."/>
            <person name="Mu C."/>
            <person name="Tian Q."/>
            <person name="Mei H."/>
            <person name="Zhang T."/>
            <person name="Gao T."/>
            <person name="Zhang H."/>
        </authorList>
    </citation>
    <scope>NUCLEOTIDE SEQUENCE</scope>
    <source>
        <strain evidence="10">G02</strain>
    </source>
</reference>
<evidence type="ECO:0000256" key="8">
    <source>
        <dbReference type="ARBA" id="ARBA00022884"/>
    </source>
</evidence>
<dbReference type="SMART" id="SM00535">
    <property type="entry name" value="RIBOc"/>
    <property type="match status" value="1"/>
</dbReference>
<dbReference type="SUPFAM" id="SSF69065">
    <property type="entry name" value="RNase III domain-like"/>
    <property type="match status" value="1"/>
</dbReference>
<dbReference type="EMBL" id="JACGWJ010000016">
    <property type="protein sequence ID" value="KAL0360615.1"/>
    <property type="molecule type" value="Genomic_DNA"/>
</dbReference>
<proteinExistence type="predicted"/>
<dbReference type="Gene3D" id="1.10.1520.10">
    <property type="entry name" value="Ribonuclease III domain"/>
    <property type="match status" value="1"/>
</dbReference>
<comment type="caution">
    <text evidence="10">The sequence shown here is derived from an EMBL/GenBank/DDBJ whole genome shotgun (WGS) entry which is preliminary data.</text>
</comment>
<feature type="domain" description="RNase III" evidence="9">
    <location>
        <begin position="37"/>
        <end position="182"/>
    </location>
</feature>
<evidence type="ECO:0000256" key="2">
    <source>
        <dbReference type="ARBA" id="ARBA00001946"/>
    </source>
</evidence>
<dbReference type="FunFam" id="1.10.1520.10:FF:000004">
    <property type="entry name" value="Endoribonuclease dicer-like 1"/>
    <property type="match status" value="1"/>
</dbReference>
<dbReference type="PROSITE" id="PS50142">
    <property type="entry name" value="RNASE_3_2"/>
    <property type="match status" value="1"/>
</dbReference>
<reference evidence="10" key="1">
    <citation type="submission" date="2020-06" db="EMBL/GenBank/DDBJ databases">
        <authorList>
            <person name="Li T."/>
            <person name="Hu X."/>
            <person name="Zhang T."/>
            <person name="Song X."/>
            <person name="Zhang H."/>
            <person name="Dai N."/>
            <person name="Sheng W."/>
            <person name="Hou X."/>
            <person name="Wei L."/>
        </authorList>
    </citation>
    <scope>NUCLEOTIDE SEQUENCE</scope>
    <source>
        <strain evidence="10">G02</strain>
        <tissue evidence="10">Leaf</tissue>
    </source>
</reference>
<comment type="cofactor">
    <cofactor evidence="2">
        <name>Mg(2+)</name>
        <dbReference type="ChEBI" id="CHEBI:18420"/>
    </cofactor>
</comment>
<dbReference type="Pfam" id="PF00636">
    <property type="entry name" value="Ribonuclease_3"/>
    <property type="match status" value="1"/>
</dbReference>
<dbReference type="PANTHER" id="PTHR14950">
    <property type="entry name" value="DICER-RELATED"/>
    <property type="match status" value="1"/>
</dbReference>
<name>A0AAW2PZ38_SESRA</name>
<protein>
    <submittedName>
        <fullName evidence="10">Ribonuclease 3-like protein 3</fullName>
    </submittedName>
</protein>
<keyword evidence="8" id="KW-0694">RNA-binding</keyword>
<keyword evidence="6" id="KW-0378">Hydrolase</keyword>
<dbReference type="AlphaFoldDB" id="A0AAW2PZ38"/>
<evidence type="ECO:0000256" key="7">
    <source>
        <dbReference type="ARBA" id="ARBA00022842"/>
    </source>
</evidence>
<dbReference type="PROSITE" id="PS00517">
    <property type="entry name" value="RNASE_3_1"/>
    <property type="match status" value="1"/>
</dbReference>
<dbReference type="CDD" id="cd00593">
    <property type="entry name" value="RIBOc"/>
    <property type="match status" value="1"/>
</dbReference>
<dbReference type="InterPro" id="IPR036389">
    <property type="entry name" value="RNase_III_sf"/>
</dbReference>
<evidence type="ECO:0000256" key="1">
    <source>
        <dbReference type="ARBA" id="ARBA00001936"/>
    </source>
</evidence>
<dbReference type="GO" id="GO:0003723">
    <property type="term" value="F:RNA binding"/>
    <property type="evidence" value="ECO:0007669"/>
    <property type="project" value="UniProtKB-KW"/>
</dbReference>
<keyword evidence="5" id="KW-0255">Endonuclease</keyword>
<organism evidence="10">
    <name type="scientific">Sesamum radiatum</name>
    <name type="common">Black benniseed</name>
    <dbReference type="NCBI Taxonomy" id="300843"/>
    <lineage>
        <taxon>Eukaryota</taxon>
        <taxon>Viridiplantae</taxon>
        <taxon>Streptophyta</taxon>
        <taxon>Embryophyta</taxon>
        <taxon>Tracheophyta</taxon>
        <taxon>Spermatophyta</taxon>
        <taxon>Magnoliopsida</taxon>
        <taxon>eudicotyledons</taxon>
        <taxon>Gunneridae</taxon>
        <taxon>Pentapetalae</taxon>
        <taxon>asterids</taxon>
        <taxon>lamiids</taxon>
        <taxon>Lamiales</taxon>
        <taxon>Pedaliaceae</taxon>
        <taxon>Sesamum</taxon>
    </lineage>
</organism>
<evidence type="ECO:0000256" key="4">
    <source>
        <dbReference type="ARBA" id="ARBA00022723"/>
    </source>
</evidence>
<dbReference type="GO" id="GO:0005737">
    <property type="term" value="C:cytoplasm"/>
    <property type="evidence" value="ECO:0007669"/>
    <property type="project" value="TreeGrafter"/>
</dbReference>
<gene>
    <name evidence="10" type="ORF">Sradi_3746000</name>
</gene>
<evidence type="ECO:0000256" key="3">
    <source>
        <dbReference type="ARBA" id="ARBA00022722"/>
    </source>
</evidence>
<dbReference type="PANTHER" id="PTHR14950:SF54">
    <property type="entry name" value="RNASE II-LIKE 1"/>
    <property type="match status" value="1"/>
</dbReference>
<evidence type="ECO:0000256" key="6">
    <source>
        <dbReference type="ARBA" id="ARBA00022801"/>
    </source>
</evidence>
<accession>A0AAW2PZ38</accession>